<gene>
    <name evidence="11" type="ORF">IAA62_04100</name>
</gene>
<dbReference type="CDD" id="cd00429">
    <property type="entry name" value="RPE"/>
    <property type="match status" value="1"/>
</dbReference>
<dbReference type="InterPro" id="IPR011060">
    <property type="entry name" value="RibuloseP-bd_barrel"/>
</dbReference>
<dbReference type="GO" id="GO:0005975">
    <property type="term" value="P:carbohydrate metabolic process"/>
    <property type="evidence" value="ECO:0007669"/>
    <property type="project" value="InterPro"/>
</dbReference>
<dbReference type="GO" id="GO:0046496">
    <property type="term" value="P:nicotinamide nucleotide metabolic process"/>
    <property type="evidence" value="ECO:0007669"/>
    <property type="project" value="UniProtKB-ARBA"/>
</dbReference>
<comment type="cofactor">
    <cofactor evidence="1">
        <name>Mn(2+)</name>
        <dbReference type="ChEBI" id="CHEBI:29035"/>
    </cofactor>
</comment>
<dbReference type="GO" id="GO:0006163">
    <property type="term" value="P:purine nucleotide metabolic process"/>
    <property type="evidence" value="ECO:0007669"/>
    <property type="project" value="UniProtKB-ARBA"/>
</dbReference>
<evidence type="ECO:0000256" key="9">
    <source>
        <dbReference type="ARBA" id="ARBA00023235"/>
    </source>
</evidence>
<protein>
    <submittedName>
        <fullName evidence="11">Ribulose-phosphate 3-epimerase</fullName>
    </submittedName>
</protein>
<dbReference type="Proteomes" id="UP000886861">
    <property type="component" value="Unassembled WGS sequence"/>
</dbReference>
<comment type="caution">
    <text evidence="11">The sequence shown here is derived from an EMBL/GenBank/DDBJ whole genome shotgun (WGS) entry which is preliminary data.</text>
</comment>
<dbReference type="GO" id="GO:1901135">
    <property type="term" value="P:carbohydrate derivative metabolic process"/>
    <property type="evidence" value="ECO:0007669"/>
    <property type="project" value="UniProtKB-ARBA"/>
</dbReference>
<evidence type="ECO:0000256" key="8">
    <source>
        <dbReference type="ARBA" id="ARBA00023211"/>
    </source>
</evidence>
<evidence type="ECO:0000256" key="3">
    <source>
        <dbReference type="ARBA" id="ARBA00001954"/>
    </source>
</evidence>
<name>A0A9D1NF58_9FIRM</name>
<comment type="cofactor">
    <cofactor evidence="3">
        <name>Fe(2+)</name>
        <dbReference type="ChEBI" id="CHEBI:29033"/>
    </cofactor>
</comment>
<dbReference type="GO" id="GO:0016857">
    <property type="term" value="F:racemase and epimerase activity, acting on carbohydrates and derivatives"/>
    <property type="evidence" value="ECO:0007669"/>
    <property type="project" value="InterPro"/>
</dbReference>
<evidence type="ECO:0000256" key="1">
    <source>
        <dbReference type="ARBA" id="ARBA00001936"/>
    </source>
</evidence>
<dbReference type="PANTHER" id="PTHR11749">
    <property type="entry name" value="RIBULOSE-5-PHOSPHATE-3-EPIMERASE"/>
    <property type="match status" value="1"/>
</dbReference>
<accession>A0A9D1NF58</accession>
<dbReference type="PROSITE" id="PS01086">
    <property type="entry name" value="RIBUL_P_3_EPIMER_2"/>
    <property type="match status" value="1"/>
</dbReference>
<keyword evidence="6" id="KW-0862">Zinc</keyword>
<reference evidence="11" key="2">
    <citation type="journal article" date="2021" name="PeerJ">
        <title>Extensive microbial diversity within the chicken gut microbiome revealed by metagenomics and culture.</title>
        <authorList>
            <person name="Gilroy R."/>
            <person name="Ravi A."/>
            <person name="Getino M."/>
            <person name="Pursley I."/>
            <person name="Horton D.L."/>
            <person name="Alikhan N.F."/>
            <person name="Baker D."/>
            <person name="Gharbi K."/>
            <person name="Hall N."/>
            <person name="Watson M."/>
            <person name="Adriaenssens E.M."/>
            <person name="Foster-Nyarko E."/>
            <person name="Jarju S."/>
            <person name="Secka A."/>
            <person name="Antonio M."/>
            <person name="Oren A."/>
            <person name="Chaudhuri R.R."/>
            <person name="La Ragione R."/>
            <person name="Hildebrand F."/>
            <person name="Pallen M.J."/>
        </authorList>
    </citation>
    <scope>NUCLEOTIDE SEQUENCE</scope>
    <source>
        <strain evidence="11">CHK186-9395</strain>
    </source>
</reference>
<evidence type="ECO:0000256" key="5">
    <source>
        <dbReference type="ARBA" id="ARBA00022723"/>
    </source>
</evidence>
<dbReference type="NCBIfam" id="NF004076">
    <property type="entry name" value="PRK05581.1-4"/>
    <property type="match status" value="1"/>
</dbReference>
<keyword evidence="9" id="KW-0413">Isomerase</keyword>
<dbReference type="InterPro" id="IPR000056">
    <property type="entry name" value="Ribul_P_3_epim-like"/>
</dbReference>
<evidence type="ECO:0000256" key="2">
    <source>
        <dbReference type="ARBA" id="ARBA00001947"/>
    </source>
</evidence>
<reference evidence="11" key="1">
    <citation type="submission" date="2020-10" db="EMBL/GenBank/DDBJ databases">
        <authorList>
            <person name="Gilroy R."/>
        </authorList>
    </citation>
    <scope>NUCLEOTIDE SEQUENCE</scope>
    <source>
        <strain evidence="11">CHK186-9395</strain>
    </source>
</reference>
<dbReference type="GO" id="GO:0046872">
    <property type="term" value="F:metal ion binding"/>
    <property type="evidence" value="ECO:0007669"/>
    <property type="project" value="UniProtKB-KW"/>
</dbReference>
<evidence type="ECO:0000313" key="11">
    <source>
        <dbReference type="EMBL" id="HIV01715.1"/>
    </source>
</evidence>
<comment type="subunit">
    <text evidence="4">Homodimer.</text>
</comment>
<proteinExistence type="predicted"/>
<evidence type="ECO:0000256" key="4">
    <source>
        <dbReference type="ARBA" id="ARBA00011738"/>
    </source>
</evidence>
<dbReference type="Pfam" id="PF00834">
    <property type="entry name" value="Ribul_P_3_epim"/>
    <property type="match status" value="1"/>
</dbReference>
<dbReference type="AlphaFoldDB" id="A0A9D1NF58"/>
<keyword evidence="5" id="KW-0479">Metal-binding</keyword>
<keyword evidence="10" id="KW-0119">Carbohydrate metabolism</keyword>
<dbReference type="FunFam" id="3.20.20.70:FF:000191">
    <property type="entry name" value="ribulose-phosphate 3-epimerase isoform X2"/>
    <property type="match status" value="1"/>
</dbReference>
<keyword evidence="7" id="KW-0408">Iron</keyword>
<dbReference type="SUPFAM" id="SSF51366">
    <property type="entry name" value="Ribulose-phoshate binding barrel"/>
    <property type="match status" value="1"/>
</dbReference>
<evidence type="ECO:0000256" key="6">
    <source>
        <dbReference type="ARBA" id="ARBA00022833"/>
    </source>
</evidence>
<keyword evidence="8" id="KW-0464">Manganese</keyword>
<evidence type="ECO:0000313" key="12">
    <source>
        <dbReference type="Proteomes" id="UP000886861"/>
    </source>
</evidence>
<dbReference type="EMBL" id="DVOJ01000014">
    <property type="protein sequence ID" value="HIV01715.1"/>
    <property type="molecule type" value="Genomic_DNA"/>
</dbReference>
<evidence type="ECO:0000256" key="10">
    <source>
        <dbReference type="ARBA" id="ARBA00023277"/>
    </source>
</evidence>
<evidence type="ECO:0000256" key="7">
    <source>
        <dbReference type="ARBA" id="ARBA00023004"/>
    </source>
</evidence>
<comment type="cofactor">
    <cofactor evidence="2">
        <name>Zn(2+)</name>
        <dbReference type="ChEBI" id="CHEBI:29105"/>
    </cofactor>
</comment>
<sequence length="214" mass="23941">MVKIAPSTDPAKNFDDLLSYINEIRFAAHFLHVDVMNSNFVQKTNFDENFVAKINANTAMMLDVHLMVNEPDVLKYIEAGANIVTVHYEAFENKNKLKNALKLIREHKALAGLSIRPNTSVEEIASFLDYVDLVLVMSVVPGSSGQKFMEETYNKVSLLKDYIGKRPIQIEVDGGIVPEIAKNLKKCGADILVSGSYVYSSKDRVLAIKELMQN</sequence>
<organism evidence="11 12">
    <name type="scientific">Candidatus Caccopulliclostridium gallistercoris</name>
    <dbReference type="NCBI Taxonomy" id="2840719"/>
    <lineage>
        <taxon>Bacteria</taxon>
        <taxon>Bacillati</taxon>
        <taxon>Bacillota</taxon>
        <taxon>Clostridia</taxon>
        <taxon>Candidatus Caccopulliclostridium</taxon>
    </lineage>
</organism>
<dbReference type="InterPro" id="IPR013785">
    <property type="entry name" value="Aldolase_TIM"/>
</dbReference>
<dbReference type="GO" id="GO:0006091">
    <property type="term" value="P:generation of precursor metabolites and energy"/>
    <property type="evidence" value="ECO:0007669"/>
    <property type="project" value="UniProtKB-ARBA"/>
</dbReference>
<dbReference type="Gene3D" id="3.20.20.70">
    <property type="entry name" value="Aldolase class I"/>
    <property type="match status" value="1"/>
</dbReference>